<comment type="function">
    <text evidence="11">GTPase that associates with pre-60S ribosomal subunits in the nucleolus and is required for their nuclear export and maturation.</text>
</comment>
<feature type="transmembrane region" description="Helical" evidence="13">
    <location>
        <begin position="638"/>
        <end position="657"/>
    </location>
</feature>
<evidence type="ECO:0000256" key="10">
    <source>
        <dbReference type="ARBA" id="ARBA00023242"/>
    </source>
</evidence>
<dbReference type="SMART" id="SM00730">
    <property type="entry name" value="PSN"/>
    <property type="match status" value="1"/>
</dbReference>
<dbReference type="InterPro" id="IPR012971">
    <property type="entry name" value="NOG2_N_dom"/>
</dbReference>
<dbReference type="Pfam" id="PF04258">
    <property type="entry name" value="Peptidase_A22B"/>
    <property type="match status" value="1"/>
</dbReference>
<dbReference type="InterPro" id="IPR024929">
    <property type="entry name" value="GNL2_CP_dom"/>
</dbReference>
<evidence type="ECO:0000313" key="16">
    <source>
        <dbReference type="WBParaSite" id="SMRG1_89750.1"/>
    </source>
</evidence>
<evidence type="ECO:0000259" key="14">
    <source>
        <dbReference type="PROSITE" id="PS51721"/>
    </source>
</evidence>
<keyword evidence="5 11" id="KW-0547">Nucleotide-binding</keyword>
<dbReference type="Pfam" id="PF08153">
    <property type="entry name" value="NGP1NT"/>
    <property type="match status" value="1"/>
</dbReference>
<dbReference type="Pfam" id="PF01926">
    <property type="entry name" value="MMR_HSR1"/>
    <property type="match status" value="1"/>
</dbReference>
<dbReference type="PANTHER" id="PTHR11089">
    <property type="entry name" value="GTP-BINDING PROTEIN-RELATED"/>
    <property type="match status" value="1"/>
</dbReference>
<keyword evidence="4 13" id="KW-0812">Transmembrane</keyword>
<keyword evidence="10 11" id="KW-0539">Nucleus</keyword>
<feature type="region of interest" description="Disordered" evidence="12">
    <location>
        <begin position="426"/>
        <end position="445"/>
    </location>
</feature>
<dbReference type="InterPro" id="IPR027417">
    <property type="entry name" value="P-loop_NTPase"/>
</dbReference>
<feature type="domain" description="CP-type G" evidence="14">
    <location>
        <begin position="202"/>
        <end position="364"/>
    </location>
</feature>
<feature type="transmembrane region" description="Helical" evidence="13">
    <location>
        <begin position="901"/>
        <end position="923"/>
    </location>
</feature>
<dbReference type="InterPro" id="IPR006073">
    <property type="entry name" value="GTP-bd"/>
</dbReference>
<keyword evidence="7 13" id="KW-1133">Transmembrane helix</keyword>
<dbReference type="PRINTS" id="PR00326">
    <property type="entry name" value="GTP1OBG"/>
</dbReference>
<dbReference type="InterPro" id="IPR006639">
    <property type="entry name" value="Preselin/SPP"/>
</dbReference>
<dbReference type="GO" id="GO:0016020">
    <property type="term" value="C:membrane"/>
    <property type="evidence" value="ECO:0007669"/>
    <property type="project" value="InterPro"/>
</dbReference>
<dbReference type="Proteomes" id="UP000050790">
    <property type="component" value="Unassembled WGS sequence"/>
</dbReference>
<feature type="transmembrane region" description="Helical" evidence="13">
    <location>
        <begin position="678"/>
        <end position="698"/>
    </location>
</feature>
<dbReference type="Gene3D" id="1.10.1580.10">
    <property type="match status" value="1"/>
</dbReference>
<feature type="region of interest" description="Disordered" evidence="12">
    <location>
        <begin position="1"/>
        <end position="31"/>
    </location>
</feature>
<dbReference type="GO" id="GO:0005525">
    <property type="term" value="F:GTP binding"/>
    <property type="evidence" value="ECO:0007669"/>
    <property type="project" value="UniProtKB-KW"/>
</dbReference>
<sequence>MVRCKFKNAISHAKHSLNPDREKQPKGSTMRTKATIKRLNMYRNFKAKRNKNGKIVRPAPFQSTLPSGTVARVEPNRRWFGNTRVISQDTLQSFKEAMKIRNPYEIILRQTRLPISLLDEKKTKTKSALLTSQSYSYVFGDKAQRKRPSLEFDDLSSFVQHAESNQHLYNSTDDKHMVRCDDGVRELTQDPHFKAGRSKRLWNELFKVLDSSDVVLYILDARDPMGTRSPYIEKYLKTEKPHKHFIFIINKVDLVPVWITKRWKAILSEEYPTLIFHADMTKPLGKVALMGLLRQMASLHSKERPQISVGIIGYPNVGKSSIINALRNKKVCNVAPLAGETKVWQYVTLMKSIFLIDCPGVVYPDGNTEAELVMKGVVRVEYLQQPDLYIRDVLERVKPEFLQAKYNLPPLSSDDVQNYLQKQITDNEANNESSKDINSTLSQSSTTPLLWNDYPELFLETLARQSGKLLKAGEPDLNTTAKRVLNDFQRGRLPYFVKPPMEAEELKQNDVVDEYPEEIIKDLSMDVPDKDQSITDVISSTDTGFAEDLSETDCSDGELESSNVLNYDLNTNNDDSVKAITTSKESVQILTSKQKRSMDRAIRRQKNRAGRQFYKEIRDQRPGRSPGVCEHEPKRDSMITNSALFLLAIVPIYIGSFRSITSKKSTDEIEVVSGKDAALFPFLASAALFGIYVVFKFIPIQYINSVMKLYFSFMGACAISRFLSPIFRPYMPGCVKNMRFKFEFSRSLENSDGSESQWNLLDNYDFSLESKDFIGTGIGILLGTWYYFSGHWIANNFIAVTVAILAIEFIRLNKFVNGILLLCGLFVYDIFWVFGTGVMMAVAKNLDIPIKVTFPRDFLSHGLFGKQLALLGLGDIVVPGIFIAMLLRFDTKLGRNNSHAYFYSGYAAYIVAIIMTFVMMHVFKHAQPALLYLVPACLGAPLLLALLKNDLSAMFNYEDEPEAEKKIQEADVSNKSKKSK</sequence>
<evidence type="ECO:0000256" key="7">
    <source>
        <dbReference type="ARBA" id="ARBA00022989"/>
    </source>
</evidence>
<dbReference type="WBParaSite" id="SMRG1_89750.1">
    <property type="protein sequence ID" value="SMRG1_89750.1"/>
    <property type="gene ID" value="SMRG1_89750"/>
</dbReference>
<evidence type="ECO:0000256" key="2">
    <source>
        <dbReference type="ARBA" id="ARBA00004604"/>
    </source>
</evidence>
<organism evidence="15 16">
    <name type="scientific">Schistosoma margrebowiei</name>
    <dbReference type="NCBI Taxonomy" id="48269"/>
    <lineage>
        <taxon>Eukaryota</taxon>
        <taxon>Metazoa</taxon>
        <taxon>Spiralia</taxon>
        <taxon>Lophotrochozoa</taxon>
        <taxon>Platyhelminthes</taxon>
        <taxon>Trematoda</taxon>
        <taxon>Digenea</taxon>
        <taxon>Strigeidida</taxon>
        <taxon>Schistosomatoidea</taxon>
        <taxon>Schistosomatidae</taxon>
        <taxon>Schistosoma</taxon>
    </lineage>
</organism>
<protein>
    <recommendedName>
        <fullName evidence="11">Nucleolar GTP-binding protein 2</fullName>
    </recommendedName>
</protein>
<feature type="transmembrane region" description="Helical" evidence="13">
    <location>
        <begin position="772"/>
        <end position="788"/>
    </location>
</feature>
<feature type="transmembrane region" description="Helical" evidence="13">
    <location>
        <begin position="929"/>
        <end position="947"/>
    </location>
</feature>
<evidence type="ECO:0000256" key="4">
    <source>
        <dbReference type="ARBA" id="ARBA00022692"/>
    </source>
</evidence>
<name>A0AA85AJX8_9TREM</name>
<proteinExistence type="inferred from homology"/>
<feature type="transmembrane region" description="Helical" evidence="13">
    <location>
        <begin position="819"/>
        <end position="843"/>
    </location>
</feature>
<keyword evidence="8 11" id="KW-0342">GTP-binding</keyword>
<accession>A0AA85AJX8</accession>
<dbReference type="GO" id="GO:0012505">
    <property type="term" value="C:endomembrane system"/>
    <property type="evidence" value="ECO:0007669"/>
    <property type="project" value="UniProtKB-SubCell"/>
</dbReference>
<evidence type="ECO:0000256" key="11">
    <source>
        <dbReference type="RuleBase" id="RU364023"/>
    </source>
</evidence>
<reference evidence="16" key="1">
    <citation type="submission" date="2023-11" db="UniProtKB">
        <authorList>
            <consortium name="WormBaseParasite"/>
        </authorList>
    </citation>
    <scope>IDENTIFICATION</scope>
</reference>
<dbReference type="InterPro" id="IPR030378">
    <property type="entry name" value="G_CP_dom"/>
</dbReference>
<evidence type="ECO:0000256" key="5">
    <source>
        <dbReference type="ARBA" id="ARBA00022741"/>
    </source>
</evidence>
<comment type="subcellular location">
    <subcellularLocation>
        <location evidence="1">Endomembrane system</location>
        <topology evidence="1">Multi-pass membrane protein</topology>
    </subcellularLocation>
    <subcellularLocation>
        <location evidence="2 11">Nucleus</location>
        <location evidence="2 11">Nucleolus</location>
    </subcellularLocation>
</comment>
<dbReference type="AlphaFoldDB" id="A0AA85AJX8"/>
<evidence type="ECO:0000256" key="13">
    <source>
        <dbReference type="SAM" id="Phobius"/>
    </source>
</evidence>
<feature type="transmembrane region" description="Helical" evidence="13">
    <location>
        <begin position="863"/>
        <end position="889"/>
    </location>
</feature>
<dbReference type="InterPro" id="IPR007369">
    <property type="entry name" value="Peptidase_A22B_SPP"/>
</dbReference>
<dbReference type="Gene3D" id="3.40.50.300">
    <property type="entry name" value="P-loop containing nucleotide triphosphate hydrolases"/>
    <property type="match status" value="1"/>
</dbReference>
<dbReference type="SUPFAM" id="SSF52540">
    <property type="entry name" value="P-loop containing nucleoside triphosphate hydrolases"/>
    <property type="match status" value="1"/>
</dbReference>
<evidence type="ECO:0000256" key="6">
    <source>
        <dbReference type="ARBA" id="ARBA00022801"/>
    </source>
</evidence>
<dbReference type="FunFam" id="3.40.50.300:FF:000559">
    <property type="entry name" value="Nuclear/nucleolar GTPase 2"/>
    <property type="match status" value="1"/>
</dbReference>
<evidence type="ECO:0000256" key="9">
    <source>
        <dbReference type="ARBA" id="ARBA00023136"/>
    </source>
</evidence>
<evidence type="ECO:0000313" key="15">
    <source>
        <dbReference type="Proteomes" id="UP000050790"/>
    </source>
</evidence>
<feature type="compositionally biased region" description="Polar residues" evidence="12">
    <location>
        <begin position="426"/>
        <end position="438"/>
    </location>
</feature>
<evidence type="ECO:0000256" key="1">
    <source>
        <dbReference type="ARBA" id="ARBA00004127"/>
    </source>
</evidence>
<keyword evidence="9 13" id="KW-0472">Membrane</keyword>
<dbReference type="GO" id="GO:0042500">
    <property type="term" value="F:aspartic endopeptidase activity, intramembrane cleaving"/>
    <property type="evidence" value="ECO:0007669"/>
    <property type="project" value="InterPro"/>
</dbReference>
<dbReference type="InterPro" id="IPR023179">
    <property type="entry name" value="GTP-bd_ortho_bundle_sf"/>
</dbReference>
<comment type="similarity">
    <text evidence="3">Belongs to the peptidase A22B family.</text>
</comment>
<evidence type="ECO:0000256" key="8">
    <source>
        <dbReference type="ARBA" id="ARBA00023134"/>
    </source>
</evidence>
<dbReference type="PROSITE" id="PS51721">
    <property type="entry name" value="G_CP"/>
    <property type="match status" value="1"/>
</dbReference>
<evidence type="ECO:0000256" key="12">
    <source>
        <dbReference type="SAM" id="MobiDB-lite"/>
    </source>
</evidence>
<dbReference type="InterPro" id="IPR050755">
    <property type="entry name" value="TRAFAC_YlqF/YawG_RiboMat"/>
</dbReference>
<dbReference type="CDD" id="cd01858">
    <property type="entry name" value="NGP_1"/>
    <property type="match status" value="1"/>
</dbReference>
<dbReference type="PANTHER" id="PTHR11089:SF9">
    <property type="entry name" value="NUCLEOLAR GTP-BINDING PROTEIN 2"/>
    <property type="match status" value="1"/>
</dbReference>
<dbReference type="GO" id="GO:0005730">
    <property type="term" value="C:nucleolus"/>
    <property type="evidence" value="ECO:0007669"/>
    <property type="project" value="UniProtKB-SubCell"/>
</dbReference>
<comment type="similarity">
    <text evidence="11">Belongs to the TRAFAC class YlqF/YawG GTPase family. NOG2 subfamily.</text>
</comment>
<keyword evidence="6" id="KW-0378">Hydrolase</keyword>
<evidence type="ECO:0000256" key="3">
    <source>
        <dbReference type="ARBA" id="ARBA00006859"/>
    </source>
</evidence>